<dbReference type="Proteomes" id="UP000719412">
    <property type="component" value="Unassembled WGS sequence"/>
</dbReference>
<gene>
    <name evidence="1" type="ORF">GEV33_003140</name>
</gene>
<dbReference type="AlphaFoldDB" id="A0A8J6LNT2"/>
<accession>A0A8J6LNT2</accession>
<dbReference type="EMBL" id="JABDTM020014049">
    <property type="protein sequence ID" value="KAH0819651.1"/>
    <property type="molecule type" value="Genomic_DNA"/>
</dbReference>
<reference evidence="1" key="2">
    <citation type="submission" date="2021-08" db="EMBL/GenBank/DDBJ databases">
        <authorList>
            <person name="Eriksson T."/>
        </authorList>
    </citation>
    <scope>NUCLEOTIDE SEQUENCE</scope>
    <source>
        <strain evidence="1">Stoneville</strain>
        <tissue evidence="1">Whole head</tissue>
    </source>
</reference>
<reference evidence="1" key="1">
    <citation type="journal article" date="2020" name="J Insects Food Feed">
        <title>The yellow mealworm (Tenebrio molitor) genome: a resource for the emerging insects as food and feed industry.</title>
        <authorList>
            <person name="Eriksson T."/>
            <person name="Andere A."/>
            <person name="Kelstrup H."/>
            <person name="Emery V."/>
            <person name="Picard C."/>
        </authorList>
    </citation>
    <scope>NUCLEOTIDE SEQUENCE</scope>
    <source>
        <strain evidence="1">Stoneville</strain>
        <tissue evidence="1">Whole head</tissue>
    </source>
</reference>
<evidence type="ECO:0000313" key="2">
    <source>
        <dbReference type="Proteomes" id="UP000719412"/>
    </source>
</evidence>
<sequence>MQVVLNHHYLSEFLQQLLQKLRLEAQLHHPPLKRLYLVLLQPHHNHQFLELLHQQRLPLKPLEFLEMHHPKVQYLVVRFPQLMLSRQYLEVTISRRSLEILQLPLVQVSVKVSQFLIPRRTHQVFLVKVLDSVHREVRLVARTFLALPQHRLGKLPDRFLGVQSLQPREVFLVLLLLLAVHLARVHQFLDPQPQLRLRFSVLEVHFPPQPPNKTHLPQVQALPPLDLEILMSVRRQLQVRVLAQLRIPSAEKIRIFSEVHRCLQIVQVLAPVVIQFLEVMLHKILVVALEIKISRFSANNQISVRIHLEVAVLANSLLGHSALDLLELLPKVVSVELRLFRNQEDLGPLQCLGRHLLLGVLQVLEEPLLSEVLRNLELLQNHLVQEVPGLLLLLPLLKIRRLGI</sequence>
<organism evidence="1 2">
    <name type="scientific">Tenebrio molitor</name>
    <name type="common">Yellow mealworm beetle</name>
    <dbReference type="NCBI Taxonomy" id="7067"/>
    <lineage>
        <taxon>Eukaryota</taxon>
        <taxon>Metazoa</taxon>
        <taxon>Ecdysozoa</taxon>
        <taxon>Arthropoda</taxon>
        <taxon>Hexapoda</taxon>
        <taxon>Insecta</taxon>
        <taxon>Pterygota</taxon>
        <taxon>Neoptera</taxon>
        <taxon>Endopterygota</taxon>
        <taxon>Coleoptera</taxon>
        <taxon>Polyphaga</taxon>
        <taxon>Cucujiformia</taxon>
        <taxon>Tenebrionidae</taxon>
        <taxon>Tenebrio</taxon>
    </lineage>
</organism>
<proteinExistence type="predicted"/>
<evidence type="ECO:0000313" key="1">
    <source>
        <dbReference type="EMBL" id="KAH0819651.1"/>
    </source>
</evidence>
<keyword evidence="2" id="KW-1185">Reference proteome</keyword>
<comment type="caution">
    <text evidence="1">The sequence shown here is derived from an EMBL/GenBank/DDBJ whole genome shotgun (WGS) entry which is preliminary data.</text>
</comment>
<protein>
    <submittedName>
        <fullName evidence="1">Uncharacterized protein</fullName>
    </submittedName>
</protein>
<name>A0A8J6LNT2_TENMO</name>